<dbReference type="AlphaFoldDB" id="A0A6G0VRY4"/>
<dbReference type="EMBL" id="VUJU01012657">
    <property type="protein sequence ID" value="KAF0707122.1"/>
    <property type="molecule type" value="Genomic_DNA"/>
</dbReference>
<evidence type="ECO:0000313" key="1">
    <source>
        <dbReference type="EMBL" id="KAF0707122.1"/>
    </source>
</evidence>
<reference evidence="1 2" key="1">
    <citation type="submission" date="2019-08" db="EMBL/GenBank/DDBJ databases">
        <title>Whole genome of Aphis craccivora.</title>
        <authorList>
            <person name="Voronova N.V."/>
            <person name="Shulinski R.S."/>
            <person name="Bandarenka Y.V."/>
            <person name="Zhorov D.G."/>
            <person name="Warner D."/>
        </authorList>
    </citation>
    <scope>NUCLEOTIDE SEQUENCE [LARGE SCALE GENOMIC DNA]</scope>
    <source>
        <strain evidence="1">180601</strain>
        <tissue evidence="1">Whole Body</tissue>
    </source>
</reference>
<protein>
    <submittedName>
        <fullName evidence="1">Uncharacterized protein</fullName>
    </submittedName>
</protein>
<keyword evidence="2" id="KW-1185">Reference proteome</keyword>
<dbReference type="InterPro" id="IPR022048">
    <property type="entry name" value="Envelope_fusion-like"/>
</dbReference>
<accession>A0A6G0VRY4</accession>
<name>A0A6G0VRY4_APHCR</name>
<feature type="non-terminal residue" evidence="1">
    <location>
        <position position="197"/>
    </location>
</feature>
<proteinExistence type="predicted"/>
<evidence type="ECO:0000313" key="2">
    <source>
        <dbReference type="Proteomes" id="UP000478052"/>
    </source>
</evidence>
<dbReference type="Proteomes" id="UP000478052">
    <property type="component" value="Unassembled WGS sequence"/>
</dbReference>
<gene>
    <name evidence="1" type="ORF">FWK35_00034224</name>
</gene>
<organism evidence="1 2">
    <name type="scientific">Aphis craccivora</name>
    <name type="common">Cowpea aphid</name>
    <dbReference type="NCBI Taxonomy" id="307492"/>
    <lineage>
        <taxon>Eukaryota</taxon>
        <taxon>Metazoa</taxon>
        <taxon>Ecdysozoa</taxon>
        <taxon>Arthropoda</taxon>
        <taxon>Hexapoda</taxon>
        <taxon>Insecta</taxon>
        <taxon>Pterygota</taxon>
        <taxon>Neoptera</taxon>
        <taxon>Paraneoptera</taxon>
        <taxon>Hemiptera</taxon>
        <taxon>Sternorrhyncha</taxon>
        <taxon>Aphidomorpha</taxon>
        <taxon>Aphidoidea</taxon>
        <taxon>Aphididae</taxon>
        <taxon>Aphidini</taxon>
        <taxon>Aphis</taxon>
        <taxon>Aphis</taxon>
    </lineage>
</organism>
<dbReference type="Pfam" id="PF12259">
    <property type="entry name" value="Baculo_F"/>
    <property type="match status" value="1"/>
</dbReference>
<sequence>MKVQGQLPYTIEEFKNETSILYENQGEIRIIGAHWELITYVPLSDYDIRHYQLETKIRNMDKHCKGNMSDSEICYKYENILKTTFNEVAVQRHQMYESIGRYCSSDTSVGEFTTRGSIRLKRGLVNIIGSAMKTLFGVCDEECAEETLKHIAKVENSNERMIHVIKDKTTVVKTSITGVDSVSKELNKLYTELRIKQ</sequence>
<dbReference type="OrthoDB" id="6622960at2759"/>
<comment type="caution">
    <text evidence="1">The sequence shown here is derived from an EMBL/GenBank/DDBJ whole genome shotgun (WGS) entry which is preliminary data.</text>
</comment>